<keyword evidence="7" id="KW-1185">Reference proteome</keyword>
<comment type="subcellular location">
    <subcellularLocation>
        <location evidence="1">Nucleus</location>
    </subcellularLocation>
</comment>
<evidence type="ECO:0000259" key="5">
    <source>
        <dbReference type="Pfam" id="PF12114"/>
    </source>
</evidence>
<dbReference type="AlphaFoldDB" id="A0AAN8LIX2"/>
<feature type="region of interest" description="Disordered" evidence="3">
    <location>
        <begin position="58"/>
        <end position="161"/>
    </location>
</feature>
<feature type="chain" id="PRO_5043025830" description="Period circadian-like C-terminal domain-containing protein" evidence="4">
    <location>
        <begin position="23"/>
        <end position="330"/>
    </location>
</feature>
<keyword evidence="4" id="KW-0732">Signal</keyword>
<evidence type="ECO:0000313" key="7">
    <source>
        <dbReference type="Proteomes" id="UP001356427"/>
    </source>
</evidence>
<dbReference type="GO" id="GO:0005634">
    <property type="term" value="C:nucleus"/>
    <property type="evidence" value="ECO:0007669"/>
    <property type="project" value="UniProtKB-SubCell"/>
</dbReference>
<dbReference type="GO" id="GO:0043153">
    <property type="term" value="P:entrainment of circadian clock by photoperiod"/>
    <property type="evidence" value="ECO:0007669"/>
    <property type="project" value="TreeGrafter"/>
</dbReference>
<accession>A0AAN8LIX2</accession>
<dbReference type="InterPro" id="IPR050760">
    <property type="entry name" value="Period_circadian_regulator"/>
</dbReference>
<feature type="compositionally biased region" description="Low complexity" evidence="3">
    <location>
        <begin position="58"/>
        <end position="125"/>
    </location>
</feature>
<evidence type="ECO:0000256" key="3">
    <source>
        <dbReference type="SAM" id="MobiDB-lite"/>
    </source>
</evidence>
<dbReference type="GO" id="GO:0032922">
    <property type="term" value="P:circadian regulation of gene expression"/>
    <property type="evidence" value="ECO:0007669"/>
    <property type="project" value="TreeGrafter"/>
</dbReference>
<feature type="domain" description="Period circadian-like C-terminal" evidence="5">
    <location>
        <begin position="39"/>
        <end position="248"/>
    </location>
</feature>
<dbReference type="GO" id="GO:0000122">
    <property type="term" value="P:negative regulation of transcription by RNA polymerase II"/>
    <property type="evidence" value="ECO:0007669"/>
    <property type="project" value="TreeGrafter"/>
</dbReference>
<evidence type="ECO:0000313" key="6">
    <source>
        <dbReference type="EMBL" id="KAK6310574.1"/>
    </source>
</evidence>
<gene>
    <name evidence="6" type="ORF">J4Q44_G00186290</name>
</gene>
<dbReference type="Pfam" id="PF12114">
    <property type="entry name" value="Period_C"/>
    <property type="match status" value="1"/>
</dbReference>
<sequence length="330" mass="34942">MGPLYSNTLLVCTLLSWDIVCSRLRCCSDEVGPPGDGNHSDVNSLSSDLLDILLRSDSRSGTSSATSGSMGSSSNGCGTSARTSNSGMSNNSGMLGCRTSASGTSASGVSGSGTVSSSHTSNNSSNYFGSMDSSQNSCQKVKVHSSGGRSGGSVSQGRPMEVEQSQYDKYVLQDLPWLVTANADDKVMLTYQMPSRGIESVLSEDREKLSVMQKSQPCFTGEQQRELVEVHPWMRRGGLPKVMDVEACVGCEEDAPEAVLSEELPGLDISIISAKDSFSSDINHSPRPTLRPTAVPDQSKTILDCLVLLTSCGYKPFLQQAKLYGNSATA</sequence>
<dbReference type="InterPro" id="IPR022728">
    <property type="entry name" value="Period_circadian-like_C"/>
</dbReference>
<name>A0AAN8LIX2_9TELE</name>
<evidence type="ECO:0000256" key="4">
    <source>
        <dbReference type="SAM" id="SignalP"/>
    </source>
</evidence>
<dbReference type="GO" id="GO:0005737">
    <property type="term" value="C:cytoplasm"/>
    <property type="evidence" value="ECO:0007669"/>
    <property type="project" value="TreeGrafter"/>
</dbReference>
<dbReference type="EMBL" id="JAGTTL010000016">
    <property type="protein sequence ID" value="KAK6310574.1"/>
    <property type="molecule type" value="Genomic_DNA"/>
</dbReference>
<reference evidence="6 7" key="1">
    <citation type="submission" date="2021-04" db="EMBL/GenBank/DDBJ databases">
        <authorList>
            <person name="De Guttry C."/>
            <person name="Zahm M."/>
            <person name="Klopp C."/>
            <person name="Cabau C."/>
            <person name="Louis A."/>
            <person name="Berthelot C."/>
            <person name="Parey E."/>
            <person name="Roest Crollius H."/>
            <person name="Montfort J."/>
            <person name="Robinson-Rechavi M."/>
            <person name="Bucao C."/>
            <person name="Bouchez O."/>
            <person name="Gislard M."/>
            <person name="Lluch J."/>
            <person name="Milhes M."/>
            <person name="Lampietro C."/>
            <person name="Lopez Roques C."/>
            <person name="Donnadieu C."/>
            <person name="Braasch I."/>
            <person name="Desvignes T."/>
            <person name="Postlethwait J."/>
            <person name="Bobe J."/>
            <person name="Wedekind C."/>
            <person name="Guiguen Y."/>
        </authorList>
    </citation>
    <scope>NUCLEOTIDE SEQUENCE [LARGE SCALE GENOMIC DNA]</scope>
    <source>
        <strain evidence="6">Cs_M1</strain>
        <tissue evidence="6">Blood</tissue>
    </source>
</reference>
<evidence type="ECO:0000256" key="2">
    <source>
        <dbReference type="ARBA" id="ARBA00023242"/>
    </source>
</evidence>
<proteinExistence type="predicted"/>
<feature type="compositionally biased region" description="Polar residues" evidence="3">
    <location>
        <begin position="126"/>
        <end position="139"/>
    </location>
</feature>
<dbReference type="GO" id="GO:0000976">
    <property type="term" value="F:transcription cis-regulatory region binding"/>
    <property type="evidence" value="ECO:0007669"/>
    <property type="project" value="TreeGrafter"/>
</dbReference>
<protein>
    <recommendedName>
        <fullName evidence="5">Period circadian-like C-terminal domain-containing protein</fullName>
    </recommendedName>
</protein>
<dbReference type="PANTHER" id="PTHR11269">
    <property type="entry name" value="PERIOD CIRCADIAN PROTEIN"/>
    <property type="match status" value="1"/>
</dbReference>
<keyword evidence="2" id="KW-0539">Nucleus</keyword>
<dbReference type="PANTHER" id="PTHR11269:SF9">
    <property type="entry name" value="PERIOD CIRCADIAN PROTEIN HOMOLOG 2"/>
    <property type="match status" value="1"/>
</dbReference>
<evidence type="ECO:0000256" key="1">
    <source>
        <dbReference type="ARBA" id="ARBA00004123"/>
    </source>
</evidence>
<dbReference type="GO" id="GO:0001222">
    <property type="term" value="F:transcription corepressor binding"/>
    <property type="evidence" value="ECO:0007669"/>
    <property type="project" value="TreeGrafter"/>
</dbReference>
<dbReference type="Proteomes" id="UP001356427">
    <property type="component" value="Unassembled WGS sequence"/>
</dbReference>
<comment type="caution">
    <text evidence="6">The sequence shown here is derived from an EMBL/GenBank/DDBJ whole genome shotgun (WGS) entry which is preliminary data.</text>
</comment>
<feature type="signal peptide" evidence="4">
    <location>
        <begin position="1"/>
        <end position="22"/>
    </location>
</feature>
<organism evidence="6 7">
    <name type="scientific">Coregonus suidteri</name>
    <dbReference type="NCBI Taxonomy" id="861788"/>
    <lineage>
        <taxon>Eukaryota</taxon>
        <taxon>Metazoa</taxon>
        <taxon>Chordata</taxon>
        <taxon>Craniata</taxon>
        <taxon>Vertebrata</taxon>
        <taxon>Euteleostomi</taxon>
        <taxon>Actinopterygii</taxon>
        <taxon>Neopterygii</taxon>
        <taxon>Teleostei</taxon>
        <taxon>Protacanthopterygii</taxon>
        <taxon>Salmoniformes</taxon>
        <taxon>Salmonidae</taxon>
        <taxon>Coregoninae</taxon>
        <taxon>Coregonus</taxon>
    </lineage>
</organism>